<organism evidence="3 4">
    <name type="scientific">Paludisphaera borealis</name>
    <dbReference type="NCBI Taxonomy" id="1387353"/>
    <lineage>
        <taxon>Bacteria</taxon>
        <taxon>Pseudomonadati</taxon>
        <taxon>Planctomycetota</taxon>
        <taxon>Planctomycetia</taxon>
        <taxon>Isosphaerales</taxon>
        <taxon>Isosphaeraceae</taxon>
        <taxon>Paludisphaera</taxon>
    </lineage>
</organism>
<feature type="region of interest" description="Disordered" evidence="1">
    <location>
        <begin position="37"/>
        <end position="79"/>
    </location>
</feature>
<dbReference type="PROSITE" id="PS51257">
    <property type="entry name" value="PROKAR_LIPOPROTEIN"/>
    <property type="match status" value="1"/>
</dbReference>
<dbReference type="RefSeq" id="WP_145951908.1">
    <property type="nucleotide sequence ID" value="NZ_CP019082.1"/>
</dbReference>
<feature type="chain" id="PRO_5012662518" evidence="2">
    <location>
        <begin position="24"/>
        <end position="79"/>
    </location>
</feature>
<dbReference type="STRING" id="1387353.BSF38_00100"/>
<evidence type="ECO:0000256" key="2">
    <source>
        <dbReference type="SAM" id="SignalP"/>
    </source>
</evidence>
<reference evidence="4" key="1">
    <citation type="submission" date="2016-12" db="EMBL/GenBank/DDBJ databases">
        <title>Comparative genomics of four Isosphaeraceae planctomycetes: a common pool of plasmids and glycoside hydrolase genes.</title>
        <authorList>
            <person name="Ivanova A."/>
        </authorList>
    </citation>
    <scope>NUCLEOTIDE SEQUENCE [LARGE SCALE GENOMIC DNA]</scope>
    <source>
        <strain evidence="4">PX4</strain>
    </source>
</reference>
<feature type="signal peptide" evidence="2">
    <location>
        <begin position="1"/>
        <end position="23"/>
    </location>
</feature>
<sequence length="79" mass="7750">MKKYVRLALGGGMLAAMIGLVGCGDGASDGLTAGADAERAQNVSDAMKKMGNMSAPKKAPPTVGKDASAPAQAGDAEAK</sequence>
<evidence type="ECO:0000313" key="3">
    <source>
        <dbReference type="EMBL" id="APW58699.1"/>
    </source>
</evidence>
<evidence type="ECO:0000313" key="4">
    <source>
        <dbReference type="Proteomes" id="UP000186309"/>
    </source>
</evidence>
<dbReference type="AlphaFoldDB" id="A0A1U7CIE2"/>
<dbReference type="Proteomes" id="UP000186309">
    <property type="component" value="Chromosome"/>
</dbReference>
<dbReference type="EMBL" id="CP019082">
    <property type="protein sequence ID" value="APW58699.1"/>
    <property type="molecule type" value="Genomic_DNA"/>
</dbReference>
<accession>A0A1U7CIE2</accession>
<dbReference type="KEGG" id="pbor:BSF38_00100"/>
<keyword evidence="4" id="KW-1185">Reference proteome</keyword>
<protein>
    <submittedName>
        <fullName evidence="3">Uncharacterized protein</fullName>
    </submittedName>
</protein>
<name>A0A1U7CIE2_9BACT</name>
<keyword evidence="2" id="KW-0732">Signal</keyword>
<evidence type="ECO:0000256" key="1">
    <source>
        <dbReference type="SAM" id="MobiDB-lite"/>
    </source>
</evidence>
<gene>
    <name evidence="3" type="ORF">BSF38_00100</name>
</gene>
<proteinExistence type="predicted"/>